<dbReference type="PROSITE" id="PS51682">
    <property type="entry name" value="SAM_OMT_I"/>
    <property type="match status" value="1"/>
</dbReference>
<evidence type="ECO:0000256" key="3">
    <source>
        <dbReference type="ARBA" id="ARBA00022691"/>
    </source>
</evidence>
<organism evidence="5 6">
    <name type="scientific">Phycomyces blakesleeanus</name>
    <dbReference type="NCBI Taxonomy" id="4837"/>
    <lineage>
        <taxon>Eukaryota</taxon>
        <taxon>Fungi</taxon>
        <taxon>Fungi incertae sedis</taxon>
        <taxon>Mucoromycota</taxon>
        <taxon>Mucoromycotina</taxon>
        <taxon>Mucoromycetes</taxon>
        <taxon>Mucorales</taxon>
        <taxon>Phycomycetaceae</taxon>
        <taxon>Phycomyces</taxon>
    </lineage>
</organism>
<evidence type="ECO:0000256" key="4">
    <source>
        <dbReference type="ARBA" id="ARBA00023453"/>
    </source>
</evidence>
<name>A0ABR3AWY5_PHYBL</name>
<evidence type="ECO:0000313" key="6">
    <source>
        <dbReference type="Proteomes" id="UP001448207"/>
    </source>
</evidence>
<gene>
    <name evidence="5" type="ORF">J3Q64DRAFT_1748948</name>
</gene>
<reference evidence="5 6" key="1">
    <citation type="submission" date="2024-04" db="EMBL/GenBank/DDBJ databases">
        <title>Symmetric and asymmetric DNA N6-adenine methylation regulates different biological responses in Mucorales.</title>
        <authorList>
            <consortium name="Lawrence Berkeley National Laboratory"/>
            <person name="Lax C."/>
            <person name="Mondo S.J."/>
            <person name="Osorio-Concepcion M."/>
            <person name="Muszewska A."/>
            <person name="Corrochano-Luque M."/>
            <person name="Gutierrez G."/>
            <person name="Riley R."/>
            <person name="Lipzen A."/>
            <person name="Guo J."/>
            <person name="Hundley H."/>
            <person name="Amirebrahimi M."/>
            <person name="Ng V."/>
            <person name="Lorenzo-Gutierrez D."/>
            <person name="Binder U."/>
            <person name="Yang J."/>
            <person name="Song Y."/>
            <person name="Canovas D."/>
            <person name="Navarro E."/>
            <person name="Freitag M."/>
            <person name="Gabaldon T."/>
            <person name="Grigoriev I.V."/>
            <person name="Corrochano L.M."/>
            <person name="Nicolas F.E."/>
            <person name="Garre V."/>
        </authorList>
    </citation>
    <scope>NUCLEOTIDE SEQUENCE [LARGE SCALE GENOMIC DNA]</scope>
    <source>
        <strain evidence="5 6">L51</strain>
    </source>
</reference>
<evidence type="ECO:0000256" key="2">
    <source>
        <dbReference type="ARBA" id="ARBA00022679"/>
    </source>
</evidence>
<dbReference type="PANTHER" id="PTHR10509:SF14">
    <property type="entry name" value="CAFFEOYL-COA O-METHYLTRANSFERASE 3-RELATED"/>
    <property type="match status" value="1"/>
</dbReference>
<dbReference type="CDD" id="cd02440">
    <property type="entry name" value="AdoMet_MTases"/>
    <property type="match status" value="1"/>
</dbReference>
<keyword evidence="6" id="KW-1185">Reference proteome</keyword>
<evidence type="ECO:0000256" key="1">
    <source>
        <dbReference type="ARBA" id="ARBA00022603"/>
    </source>
</evidence>
<keyword evidence="1" id="KW-0489">Methyltransferase</keyword>
<dbReference type="Pfam" id="PF01596">
    <property type="entry name" value="Methyltransf_3"/>
    <property type="match status" value="1"/>
</dbReference>
<dbReference type="Proteomes" id="UP001448207">
    <property type="component" value="Unassembled WGS sequence"/>
</dbReference>
<dbReference type="SUPFAM" id="SSF53335">
    <property type="entry name" value="S-adenosyl-L-methionine-dependent methyltransferases"/>
    <property type="match status" value="1"/>
</dbReference>
<dbReference type="InterPro" id="IPR029063">
    <property type="entry name" value="SAM-dependent_MTases_sf"/>
</dbReference>
<accession>A0ABR3AWY5</accession>
<keyword evidence="2" id="KW-0808">Transferase</keyword>
<dbReference type="PANTHER" id="PTHR10509">
    <property type="entry name" value="O-METHYLTRANSFERASE-RELATED"/>
    <property type="match status" value="1"/>
</dbReference>
<keyword evidence="3" id="KW-0949">S-adenosyl-L-methionine</keyword>
<dbReference type="Gene3D" id="3.40.50.150">
    <property type="entry name" value="Vaccinia Virus protein VP39"/>
    <property type="match status" value="1"/>
</dbReference>
<dbReference type="InterPro" id="IPR050362">
    <property type="entry name" value="Cation-dep_OMT"/>
</dbReference>
<dbReference type="EMBL" id="JBCLYO010000013">
    <property type="protein sequence ID" value="KAL0083738.1"/>
    <property type="molecule type" value="Genomic_DNA"/>
</dbReference>
<protein>
    <submittedName>
        <fullName evidence="5">O-methyltransferase-domain-containing protein</fullName>
    </submittedName>
</protein>
<evidence type="ECO:0000313" key="5">
    <source>
        <dbReference type="EMBL" id="KAL0083738.1"/>
    </source>
</evidence>
<dbReference type="InterPro" id="IPR002935">
    <property type="entry name" value="SAM_O-MeTrfase"/>
</dbReference>
<comment type="similarity">
    <text evidence="4">Belongs to the class I-like SAM-binding methyltransferase superfamily. Cation-dependent O-methyltransferase family.</text>
</comment>
<sequence length="286" mass="32215">MQFFPRLTRQSSRSLAQLLVPVSRLGVRSHSTFMMEGTMSNANNRLRLLEERYATDVSTPFPKQVNSVMKALADETSREFSNGFMMISESQAMLLHQLVSILRPKKVLEIGTFTGYSAIAMASALGPNASLTTLELDPCHLAVARRFVKEARLDKTVEFKQGPALESILELVRQTPRPQFDVIFLDADKGGYIKYFNHIMESNLLSDNGVIIADNVLFFGQVHQHAGYDDPETIPVSKNVKKLAKKAYDFNKYVREDDRVEVVLLPIFDGITIIRKARSKTVNSLE</sequence>
<proteinExistence type="inferred from homology"/>
<comment type="caution">
    <text evidence="5">The sequence shown here is derived from an EMBL/GenBank/DDBJ whole genome shotgun (WGS) entry which is preliminary data.</text>
</comment>